<dbReference type="Proteomes" id="UP000568877">
    <property type="component" value="Unassembled WGS sequence"/>
</dbReference>
<gene>
    <name evidence="1" type="ORF">HKBW3S42_01253</name>
</gene>
<dbReference type="AlphaFoldDB" id="A0A6V8PMG8"/>
<dbReference type="EMBL" id="BLSA01000207">
    <property type="protein sequence ID" value="GFP32944.1"/>
    <property type="molecule type" value="Genomic_DNA"/>
</dbReference>
<accession>A0A6V8PMG8</accession>
<evidence type="ECO:0000313" key="2">
    <source>
        <dbReference type="Proteomes" id="UP000568877"/>
    </source>
</evidence>
<name>A0A6V8PMG8_9ACTN</name>
<evidence type="ECO:0000313" key="1">
    <source>
        <dbReference type="EMBL" id="GFP32944.1"/>
    </source>
</evidence>
<comment type="caution">
    <text evidence="1">The sequence shown here is derived from an EMBL/GenBank/DDBJ whole genome shotgun (WGS) entry which is preliminary data.</text>
</comment>
<protein>
    <submittedName>
        <fullName evidence="1">Putative transposase</fullName>
    </submittedName>
</protein>
<reference evidence="1 2" key="1">
    <citation type="journal article" date="2020" name="Front. Microbiol.">
        <title>Single-cell genomics of novel Actinobacteria with the Wood-Ljungdahl pathway discovered in a serpentinizing system.</title>
        <authorList>
            <person name="Merino N."/>
            <person name="Kawai M."/>
            <person name="Boyd E.S."/>
            <person name="Colman D.R."/>
            <person name="McGlynn S.E."/>
            <person name="Nealson K.H."/>
            <person name="Kurokawa K."/>
            <person name="Hongoh Y."/>
        </authorList>
    </citation>
    <scope>NUCLEOTIDE SEQUENCE [LARGE SCALE GENOMIC DNA]</scope>
    <source>
        <strain evidence="1 2">S42</strain>
    </source>
</reference>
<sequence>MYQHIKKLSSEFPVEKMCKYLEVSRSGYYDWKDRGPSKRAQENTEILAAAKESFNECRGMCGLDKILEDVRKKFPKCS</sequence>
<organism evidence="1 2">
    <name type="scientific">Candidatus Hakubella thermalkaliphila</name>
    <dbReference type="NCBI Taxonomy" id="2754717"/>
    <lineage>
        <taxon>Bacteria</taxon>
        <taxon>Bacillati</taxon>
        <taxon>Actinomycetota</taxon>
        <taxon>Actinomycetota incertae sedis</taxon>
        <taxon>Candidatus Hakubellales</taxon>
        <taxon>Candidatus Hakubellaceae</taxon>
        <taxon>Candidatus Hakubella</taxon>
    </lineage>
</organism>
<proteinExistence type="predicted"/>
<feature type="non-terminal residue" evidence="1">
    <location>
        <position position="78"/>
    </location>
</feature>